<comment type="caution">
    <text evidence="1">The sequence shown here is derived from an EMBL/GenBank/DDBJ whole genome shotgun (WGS) entry which is preliminary data.</text>
</comment>
<accession>A0A5C3FJC6</accession>
<dbReference type="EMBL" id="OOIQ01000003">
    <property type="protein sequence ID" value="SPO44492.1"/>
    <property type="molecule type" value="Genomic_DNA"/>
</dbReference>
<dbReference type="Gene3D" id="3.40.50.300">
    <property type="entry name" value="P-loop containing nucleotide triphosphate hydrolases"/>
    <property type="match status" value="1"/>
</dbReference>
<keyword evidence="2" id="KW-1185">Reference proteome</keyword>
<keyword evidence="1" id="KW-0418">Kinase</keyword>
<dbReference type="AlphaFoldDB" id="A0A5C3FJC6"/>
<evidence type="ECO:0000313" key="1">
    <source>
        <dbReference type="EMBL" id="SPO44492.1"/>
    </source>
</evidence>
<dbReference type="Proteomes" id="UP000325008">
    <property type="component" value="Unassembled WGS sequence"/>
</dbReference>
<name>A0A5C3FJC6_PSEA2</name>
<dbReference type="OrthoDB" id="6362633at2759"/>
<dbReference type="InterPro" id="IPR027417">
    <property type="entry name" value="P-loop_NTPase"/>
</dbReference>
<keyword evidence="1" id="KW-0808">Transferase</keyword>
<proteinExistence type="predicted"/>
<dbReference type="PANTHER" id="PTHR10285">
    <property type="entry name" value="URIDINE KINASE"/>
    <property type="match status" value="1"/>
</dbReference>
<dbReference type="SUPFAM" id="SSF52540">
    <property type="entry name" value="P-loop containing nucleoside triphosphate hydrolases"/>
    <property type="match status" value="1"/>
</dbReference>
<organism evidence="1 2">
    <name type="scientific">Pseudozyma antarctica</name>
    <name type="common">Yeast</name>
    <name type="synonym">Candida antarctica</name>
    <dbReference type="NCBI Taxonomy" id="84753"/>
    <lineage>
        <taxon>Eukaryota</taxon>
        <taxon>Fungi</taxon>
        <taxon>Dikarya</taxon>
        <taxon>Basidiomycota</taxon>
        <taxon>Ustilaginomycotina</taxon>
        <taxon>Ustilaginomycetes</taxon>
        <taxon>Ustilaginales</taxon>
        <taxon>Ustilaginaceae</taxon>
        <taxon>Moesziomyces</taxon>
    </lineage>
</organism>
<dbReference type="GO" id="GO:0016301">
    <property type="term" value="F:kinase activity"/>
    <property type="evidence" value="ECO:0007669"/>
    <property type="project" value="UniProtKB-KW"/>
</dbReference>
<protein>
    <submittedName>
        <fullName evidence="1">Related to YFH7 - putative kinase</fullName>
    </submittedName>
</protein>
<reference evidence="1" key="1">
    <citation type="submission" date="2018-03" db="EMBL/GenBank/DDBJ databases">
        <authorList>
            <person name="Guldener U."/>
        </authorList>
    </citation>
    <scope>NUCLEOTIDE SEQUENCE [LARGE SCALE GENOMIC DNA]</scope>
    <source>
        <strain evidence="1">ATCC34888</strain>
    </source>
</reference>
<evidence type="ECO:0000313" key="2">
    <source>
        <dbReference type="Proteomes" id="UP000325008"/>
    </source>
</evidence>
<sequence length="229" mass="25574">MQDQVDRLVSNLLEQVKRRVLVGISGIPGSGKSLLAVNLVRALNSAWQSRLEVASGEDVAICVGMDGWHYPRSVLSTFPNAQEAFDRRGAEWTFDAKRFADFVVTVKSTASTPLYAPSFDHAKKDPLEDDVAVLPSHRVVVFEGLYCNCDVGEWKRAAEQFDVRLVFEISKQDAKTRLITRHVATGVAKDTEEAIWRADNNDLPNGDWLMSHLLAPYTVVTSIDDPSWR</sequence>
<gene>
    <name evidence="1" type="ORF">PSANT_02177</name>
</gene>